<reference evidence="7" key="1">
    <citation type="submission" date="2017-04" db="EMBL/GenBank/DDBJ databases">
        <authorList>
            <person name="Varghese N."/>
            <person name="Submissions S."/>
        </authorList>
    </citation>
    <scope>NUCLEOTIDE SEQUENCE [LARGE SCALE GENOMIC DNA]</scope>
    <source>
        <strain evidence="7">B5P</strain>
    </source>
</reference>
<dbReference type="Pfam" id="PF25954">
    <property type="entry name" value="Beta-barrel_RND_2"/>
    <property type="match status" value="1"/>
</dbReference>
<protein>
    <submittedName>
        <fullName evidence="6">Membrane fusion protein, multidrug efflux system</fullName>
    </submittedName>
</protein>
<name>A0A1X7Q100_9HYPH</name>
<dbReference type="PANTHER" id="PTHR30469:SF29">
    <property type="entry name" value="BLR2860 PROTEIN"/>
    <property type="match status" value="1"/>
</dbReference>
<feature type="region of interest" description="Disordered" evidence="3">
    <location>
        <begin position="38"/>
        <end position="57"/>
    </location>
</feature>
<keyword evidence="7" id="KW-1185">Reference proteome</keyword>
<comment type="similarity">
    <text evidence="1">Belongs to the membrane fusion protein (MFP) (TC 8.A.1) family.</text>
</comment>
<dbReference type="GO" id="GO:0015562">
    <property type="term" value="F:efflux transmembrane transporter activity"/>
    <property type="evidence" value="ECO:0007669"/>
    <property type="project" value="TreeGrafter"/>
</dbReference>
<dbReference type="OrthoDB" id="9806939at2"/>
<sequence>MAKFRFHKVAAVAVLIGFAAWMGTGRFSSVGSASTETEAAQGEAKPATAEAAPKAPRTVAVVTPPHIQHERAIRLSGQTQADKRAVLATRAAGIIEQLTVKQGDKVAAGQTILVLNAEDKPAMVETAKQLVKQRQAELEAAQRLAKTGTLAKLSLDTAVSALAQAESQLKAAQADLDRLTIVAPFAGIVDSVDVELGSAVAQGAQIATLLSLDPVVVKGEVSERDLTYIKANDKADAVLVNGERVTGTVRYISREAAAATRTFRVEVAIPNADERIPAGMTAEITVRAAPADAVILPRSVVTLSANGDLGIRAVDKDGKIVFYPIDLMDDLTNGLVLGGVPKDARIVVAGQDLVTEGDIVNPVTADEQLIKKLVGEVAGTN</sequence>
<organism evidence="6 7">
    <name type="scientific">Mesorhizobium australicum</name>
    <dbReference type="NCBI Taxonomy" id="536018"/>
    <lineage>
        <taxon>Bacteria</taxon>
        <taxon>Pseudomonadati</taxon>
        <taxon>Pseudomonadota</taxon>
        <taxon>Alphaproteobacteria</taxon>
        <taxon>Hyphomicrobiales</taxon>
        <taxon>Phyllobacteriaceae</taxon>
        <taxon>Mesorhizobium</taxon>
    </lineage>
</organism>
<dbReference type="Pfam" id="PF25919">
    <property type="entry name" value="BSH_CusB"/>
    <property type="match status" value="1"/>
</dbReference>
<evidence type="ECO:0000256" key="2">
    <source>
        <dbReference type="SAM" id="Coils"/>
    </source>
</evidence>
<dbReference type="RefSeq" id="WP_139832424.1">
    <property type="nucleotide sequence ID" value="NZ_FXBL01000004.1"/>
</dbReference>
<evidence type="ECO:0000259" key="4">
    <source>
        <dbReference type="Pfam" id="PF25919"/>
    </source>
</evidence>
<evidence type="ECO:0000256" key="3">
    <source>
        <dbReference type="SAM" id="MobiDB-lite"/>
    </source>
</evidence>
<evidence type="ECO:0000259" key="5">
    <source>
        <dbReference type="Pfam" id="PF25954"/>
    </source>
</evidence>
<accession>A0A1X7Q100</accession>
<dbReference type="Gene3D" id="2.40.50.100">
    <property type="match status" value="1"/>
</dbReference>
<dbReference type="Gene3D" id="1.10.287.470">
    <property type="entry name" value="Helix hairpin bin"/>
    <property type="match status" value="1"/>
</dbReference>
<feature type="domain" description="CusB-like barrel-sandwich hybrid" evidence="4">
    <location>
        <begin position="85"/>
        <end position="208"/>
    </location>
</feature>
<dbReference type="AlphaFoldDB" id="A0A1X7Q100"/>
<proteinExistence type="inferred from homology"/>
<dbReference type="InterPro" id="IPR058790">
    <property type="entry name" value="BSH_CusB"/>
</dbReference>
<feature type="compositionally biased region" description="Low complexity" evidence="3">
    <location>
        <begin position="38"/>
        <end position="56"/>
    </location>
</feature>
<dbReference type="PANTHER" id="PTHR30469">
    <property type="entry name" value="MULTIDRUG RESISTANCE PROTEIN MDTA"/>
    <property type="match status" value="1"/>
</dbReference>
<dbReference type="EMBL" id="FXBL01000004">
    <property type="protein sequence ID" value="SMH57648.1"/>
    <property type="molecule type" value="Genomic_DNA"/>
</dbReference>
<dbReference type="Proteomes" id="UP000193083">
    <property type="component" value="Unassembled WGS sequence"/>
</dbReference>
<dbReference type="InterPro" id="IPR058792">
    <property type="entry name" value="Beta-barrel_RND_2"/>
</dbReference>
<evidence type="ECO:0000313" key="7">
    <source>
        <dbReference type="Proteomes" id="UP000193083"/>
    </source>
</evidence>
<dbReference type="NCBIfam" id="TIGR01730">
    <property type="entry name" value="RND_mfp"/>
    <property type="match status" value="1"/>
</dbReference>
<dbReference type="InterPro" id="IPR006143">
    <property type="entry name" value="RND_pump_MFP"/>
</dbReference>
<gene>
    <name evidence="6" type="ORF">SAMN02982922_5851</name>
</gene>
<dbReference type="Gene3D" id="2.40.30.170">
    <property type="match status" value="1"/>
</dbReference>
<dbReference type="SUPFAM" id="SSF111369">
    <property type="entry name" value="HlyD-like secretion proteins"/>
    <property type="match status" value="1"/>
</dbReference>
<dbReference type="GO" id="GO:1990281">
    <property type="term" value="C:efflux pump complex"/>
    <property type="evidence" value="ECO:0007669"/>
    <property type="project" value="TreeGrafter"/>
</dbReference>
<keyword evidence="2" id="KW-0175">Coiled coil</keyword>
<evidence type="ECO:0000256" key="1">
    <source>
        <dbReference type="ARBA" id="ARBA00009477"/>
    </source>
</evidence>
<feature type="coiled-coil region" evidence="2">
    <location>
        <begin position="124"/>
        <end position="182"/>
    </location>
</feature>
<evidence type="ECO:0000313" key="6">
    <source>
        <dbReference type="EMBL" id="SMH57648.1"/>
    </source>
</evidence>
<dbReference type="Gene3D" id="2.40.420.20">
    <property type="match status" value="1"/>
</dbReference>
<feature type="domain" description="CusB-like beta-barrel" evidence="5">
    <location>
        <begin position="217"/>
        <end position="288"/>
    </location>
</feature>